<comment type="catalytic activity">
    <reaction evidence="11">
        <text>O-phospho-L-serine + 2-oxoglutarate = 3-phosphooxypyruvate + L-glutamate</text>
        <dbReference type="Rhea" id="RHEA:14329"/>
        <dbReference type="ChEBI" id="CHEBI:16810"/>
        <dbReference type="ChEBI" id="CHEBI:18110"/>
        <dbReference type="ChEBI" id="CHEBI:29985"/>
        <dbReference type="ChEBI" id="CHEBI:57524"/>
        <dbReference type="EC" id="2.6.1.52"/>
    </reaction>
</comment>
<evidence type="ECO:0000256" key="4">
    <source>
        <dbReference type="ARBA" id="ARBA00013030"/>
    </source>
</evidence>
<dbReference type="Gene3D" id="3.40.640.10">
    <property type="entry name" value="Type I PLP-dependent aspartate aminotransferase-like (Major domain)"/>
    <property type="match status" value="1"/>
</dbReference>
<keyword evidence="7 14" id="KW-0808">Transferase</keyword>
<evidence type="ECO:0000256" key="6">
    <source>
        <dbReference type="ARBA" id="ARBA00022605"/>
    </source>
</evidence>
<dbReference type="FunFam" id="3.40.640.10:FF:000010">
    <property type="entry name" value="Phosphoserine aminotransferase"/>
    <property type="match status" value="1"/>
</dbReference>
<dbReference type="Pfam" id="PF00266">
    <property type="entry name" value="Aminotran_5"/>
    <property type="match status" value="1"/>
</dbReference>
<evidence type="ECO:0000256" key="10">
    <source>
        <dbReference type="ARBA" id="ARBA00047630"/>
    </source>
</evidence>
<dbReference type="GO" id="GO:0030170">
    <property type="term" value="F:pyridoxal phosphate binding"/>
    <property type="evidence" value="ECO:0007669"/>
    <property type="project" value="TreeGrafter"/>
</dbReference>
<evidence type="ECO:0000313" key="14">
    <source>
        <dbReference type="EMBL" id="WFD35235.1"/>
    </source>
</evidence>
<dbReference type="InterPro" id="IPR015422">
    <property type="entry name" value="PyrdxlP-dep_Trfase_small"/>
</dbReference>
<evidence type="ECO:0000256" key="2">
    <source>
        <dbReference type="ARBA" id="ARBA00005099"/>
    </source>
</evidence>
<evidence type="ECO:0000256" key="1">
    <source>
        <dbReference type="ARBA" id="ARBA00001933"/>
    </source>
</evidence>
<keyword evidence="8" id="KW-0663">Pyridoxal phosphate</keyword>
<dbReference type="PIRSF" id="PIRSF000525">
    <property type="entry name" value="SerC"/>
    <property type="match status" value="1"/>
</dbReference>
<dbReference type="PROSITE" id="PS00595">
    <property type="entry name" value="AA_TRANSFER_CLASS_5"/>
    <property type="match status" value="1"/>
</dbReference>
<keyword evidence="15" id="KW-1185">Reference proteome</keyword>
<dbReference type="FunFam" id="3.90.1150.10:FF:000006">
    <property type="entry name" value="Phosphoserine aminotransferase"/>
    <property type="match status" value="1"/>
</dbReference>
<reference evidence="14" key="1">
    <citation type="submission" date="2023-03" db="EMBL/GenBank/DDBJ databases">
        <title>Mating type loci evolution in Malassezia.</title>
        <authorList>
            <person name="Coelho M.A."/>
        </authorList>
    </citation>
    <scope>NUCLEOTIDE SEQUENCE</scope>
    <source>
        <strain evidence="14">CBS 11721</strain>
    </source>
</reference>
<protein>
    <recommendedName>
        <fullName evidence="4">phosphoserine transaminase</fullName>
        <ecNumber evidence="4">2.6.1.52</ecNumber>
    </recommendedName>
</protein>
<dbReference type="InterPro" id="IPR000192">
    <property type="entry name" value="Aminotrans_V_dom"/>
</dbReference>
<keyword evidence="5 14" id="KW-0032">Aminotransferase</keyword>
<dbReference type="GO" id="GO:0004648">
    <property type="term" value="F:O-phospho-L-serine:2-oxoglutarate aminotransferase activity"/>
    <property type="evidence" value="ECO:0007669"/>
    <property type="project" value="UniProtKB-EC"/>
</dbReference>
<keyword evidence="6" id="KW-0028">Amino-acid biosynthesis</keyword>
<comment type="cofactor">
    <cofactor evidence="1 12">
        <name>pyridoxal 5'-phosphate</name>
        <dbReference type="ChEBI" id="CHEBI:597326"/>
    </cofactor>
</comment>
<sequence length="395" mass="43201">MTREQTINLGAGPSTLPTSVLTEAARDILDYQGTGMGVIELSHRSSTFQNLLKQTENDLRKLADIPDEYAVLFVQGGGTDQFSATLLNLLAAYASRNPDAPTPAVDYVVSGAWSNKAIKEAQRLFPRVNVACDVRKNIGDASQPIPRPSQWNLSQDAALLYYCDNETIHGLEFPVDFIQELPEDYRKRVPIVADCSSNILSRPVNIRDHGIVFFGAQKNIGPSGLTIVVVRRDLVVDPDALQAQYLPPIPTMLVYKNMLDNGSLYNTPPMFPIYVSGLVFQKLLAEGGVPSITKVNQDKADAVYGALLASPNVYRLNVAHADFRSKMNITFRVLGEDGEPSEEAEAAFIKLCGEHHIVQIKGHRSVGGVRTSIYNATSLEQAQTLASVINKFAGK</sequence>
<comment type="pathway">
    <text evidence="2">Amino-acid biosynthesis; L-serine biosynthesis; L-serine from 3-phospho-D-glycerate: step 2/3.</text>
</comment>
<evidence type="ECO:0000259" key="13">
    <source>
        <dbReference type="Pfam" id="PF00266"/>
    </source>
</evidence>
<dbReference type="InterPro" id="IPR015421">
    <property type="entry name" value="PyrdxlP-dep_Trfase_major"/>
</dbReference>
<dbReference type="EMBL" id="CP119879">
    <property type="protein sequence ID" value="WFD35235.1"/>
    <property type="molecule type" value="Genomic_DNA"/>
</dbReference>
<dbReference type="InterPro" id="IPR015424">
    <property type="entry name" value="PyrdxlP-dep_Trfase"/>
</dbReference>
<dbReference type="InterPro" id="IPR020578">
    <property type="entry name" value="Aminotrans_V_PyrdxlP_BS"/>
</dbReference>
<dbReference type="PANTHER" id="PTHR43247">
    <property type="entry name" value="PHOSPHOSERINE AMINOTRANSFERASE"/>
    <property type="match status" value="1"/>
</dbReference>
<evidence type="ECO:0000256" key="12">
    <source>
        <dbReference type="RuleBase" id="RU004504"/>
    </source>
</evidence>
<dbReference type="Proteomes" id="UP001219933">
    <property type="component" value="Chromosome 3"/>
</dbReference>
<evidence type="ECO:0000256" key="11">
    <source>
        <dbReference type="ARBA" id="ARBA00049007"/>
    </source>
</evidence>
<gene>
    <name evidence="14" type="primary">SER1</name>
    <name evidence="14" type="ORF">MCUN1_002086</name>
</gene>
<dbReference type="HAMAP" id="MF_00160">
    <property type="entry name" value="SerC_aminotrans_5"/>
    <property type="match status" value="1"/>
</dbReference>
<comment type="similarity">
    <text evidence="3">Belongs to the class-V pyridoxal-phosphate-dependent aminotransferase family. SerC subfamily.</text>
</comment>
<evidence type="ECO:0000256" key="9">
    <source>
        <dbReference type="ARBA" id="ARBA00023299"/>
    </source>
</evidence>
<dbReference type="InterPro" id="IPR022278">
    <property type="entry name" value="Pser_aminoTfrase"/>
</dbReference>
<feature type="domain" description="Aminotransferase class V" evidence="13">
    <location>
        <begin position="8"/>
        <end position="385"/>
    </location>
</feature>
<dbReference type="SUPFAM" id="SSF53383">
    <property type="entry name" value="PLP-dependent transferases"/>
    <property type="match status" value="1"/>
</dbReference>
<evidence type="ECO:0000256" key="5">
    <source>
        <dbReference type="ARBA" id="ARBA00022576"/>
    </source>
</evidence>
<evidence type="ECO:0000256" key="8">
    <source>
        <dbReference type="ARBA" id="ARBA00022898"/>
    </source>
</evidence>
<dbReference type="Gene3D" id="3.90.1150.10">
    <property type="entry name" value="Aspartate Aminotransferase, domain 1"/>
    <property type="match status" value="1"/>
</dbReference>
<name>A0AAF0J6N1_9BASI</name>
<keyword evidence="9" id="KW-0718">Serine biosynthesis</keyword>
<organism evidence="14 15">
    <name type="scientific">Malassezia cuniculi</name>
    <dbReference type="NCBI Taxonomy" id="948313"/>
    <lineage>
        <taxon>Eukaryota</taxon>
        <taxon>Fungi</taxon>
        <taxon>Dikarya</taxon>
        <taxon>Basidiomycota</taxon>
        <taxon>Ustilaginomycotina</taxon>
        <taxon>Malasseziomycetes</taxon>
        <taxon>Malasseziales</taxon>
        <taxon>Malasseziaceae</taxon>
        <taxon>Malassezia</taxon>
    </lineage>
</organism>
<evidence type="ECO:0000256" key="3">
    <source>
        <dbReference type="ARBA" id="ARBA00006904"/>
    </source>
</evidence>
<accession>A0AAF0J6N1</accession>
<dbReference type="PANTHER" id="PTHR43247:SF1">
    <property type="entry name" value="PHOSPHOSERINE AMINOTRANSFERASE"/>
    <property type="match status" value="1"/>
</dbReference>
<dbReference type="GO" id="GO:0005737">
    <property type="term" value="C:cytoplasm"/>
    <property type="evidence" value="ECO:0007669"/>
    <property type="project" value="TreeGrafter"/>
</dbReference>
<dbReference type="AlphaFoldDB" id="A0AAF0J6N1"/>
<dbReference type="EC" id="2.6.1.52" evidence="4"/>
<evidence type="ECO:0000256" key="7">
    <source>
        <dbReference type="ARBA" id="ARBA00022679"/>
    </source>
</evidence>
<comment type="catalytic activity">
    <reaction evidence="10">
        <text>4-(phosphooxy)-L-threonine + 2-oxoglutarate = (R)-3-hydroxy-2-oxo-4-phosphooxybutanoate + L-glutamate</text>
        <dbReference type="Rhea" id="RHEA:16573"/>
        <dbReference type="ChEBI" id="CHEBI:16810"/>
        <dbReference type="ChEBI" id="CHEBI:29985"/>
        <dbReference type="ChEBI" id="CHEBI:58452"/>
        <dbReference type="ChEBI" id="CHEBI:58538"/>
        <dbReference type="EC" id="2.6.1.52"/>
    </reaction>
</comment>
<proteinExistence type="inferred from homology"/>
<dbReference type="NCBIfam" id="NF003764">
    <property type="entry name" value="PRK05355.1"/>
    <property type="match status" value="1"/>
</dbReference>
<evidence type="ECO:0000313" key="15">
    <source>
        <dbReference type="Proteomes" id="UP001219933"/>
    </source>
</evidence>
<dbReference type="GO" id="GO:0006564">
    <property type="term" value="P:L-serine biosynthetic process"/>
    <property type="evidence" value="ECO:0007669"/>
    <property type="project" value="UniProtKB-KW"/>
</dbReference>